<dbReference type="Pfam" id="PF02579">
    <property type="entry name" value="Nitro_FeMo-Co"/>
    <property type="match status" value="1"/>
</dbReference>
<dbReference type="Pfam" id="PF04055">
    <property type="entry name" value="Radical_SAM"/>
    <property type="match status" value="1"/>
</dbReference>
<dbReference type="eggNOG" id="COG1433">
    <property type="taxonomic scope" value="Bacteria"/>
</dbReference>
<dbReference type="PANTHER" id="PTHR43787:SF13">
    <property type="entry name" value="FEMO COFACTOR BIOSYNTHESIS PROTEIN NIFB"/>
    <property type="match status" value="1"/>
</dbReference>
<evidence type="ECO:0000259" key="15">
    <source>
        <dbReference type="PROSITE" id="PS51918"/>
    </source>
</evidence>
<reference evidence="16 17" key="1">
    <citation type="journal article" date="2010" name="Stand. Genomic Sci.">
        <title>Complete genome sequence of Coraliomargarita akajimensis type strain (04OKA010-24).</title>
        <authorList>
            <person name="Mavromatis K."/>
            <person name="Abt B."/>
            <person name="Brambilla E."/>
            <person name="Lapidus A."/>
            <person name="Copeland A."/>
            <person name="Deshpande S."/>
            <person name="Nolan M."/>
            <person name="Lucas S."/>
            <person name="Tice H."/>
            <person name="Cheng J.F."/>
            <person name="Han C."/>
            <person name="Detter J.C."/>
            <person name="Woyke T."/>
            <person name="Goodwin L."/>
            <person name="Pitluck S."/>
            <person name="Held B."/>
            <person name="Brettin T."/>
            <person name="Tapia R."/>
            <person name="Ivanova N."/>
            <person name="Mikhailova N."/>
            <person name="Pati A."/>
            <person name="Liolios K."/>
            <person name="Chen A."/>
            <person name="Palaniappan K."/>
            <person name="Land M."/>
            <person name="Hauser L."/>
            <person name="Chang Y.J."/>
            <person name="Jeffries C.D."/>
            <person name="Rohde M."/>
            <person name="Goker M."/>
            <person name="Bristow J."/>
            <person name="Eisen J.A."/>
            <person name="Markowitz V."/>
            <person name="Hugenholtz P."/>
            <person name="Klenk H.P."/>
            <person name="Kyrpides N.C."/>
        </authorList>
    </citation>
    <scope>NUCLEOTIDE SEQUENCE [LARGE SCALE GENOMIC DNA]</scope>
    <source>
        <strain evidence="17">DSM 45221 / IAM 15411 / JCM 23193 / KCTC 12865</strain>
    </source>
</reference>
<dbReference type="GO" id="GO:0032324">
    <property type="term" value="P:molybdopterin cofactor biosynthetic process"/>
    <property type="evidence" value="ECO:0007669"/>
    <property type="project" value="UniProtKB-ARBA"/>
</dbReference>
<evidence type="ECO:0000256" key="9">
    <source>
        <dbReference type="ARBA" id="ARBA00023004"/>
    </source>
</evidence>
<evidence type="ECO:0000256" key="2">
    <source>
        <dbReference type="ARBA" id="ARBA00003522"/>
    </source>
</evidence>
<dbReference type="UniPathway" id="UPA00782"/>
<dbReference type="KEGG" id="caa:Caka_2834"/>
<dbReference type="SUPFAM" id="SSF53146">
    <property type="entry name" value="Nitrogenase accessory factor-like"/>
    <property type="match status" value="1"/>
</dbReference>
<evidence type="ECO:0000256" key="13">
    <source>
        <dbReference type="ARBA" id="ARBA00030926"/>
    </source>
</evidence>
<dbReference type="GO" id="GO:0046872">
    <property type="term" value="F:metal ion binding"/>
    <property type="evidence" value="ECO:0007669"/>
    <property type="project" value="UniProtKB-KW"/>
</dbReference>
<dbReference type="InterPro" id="IPR000385">
    <property type="entry name" value="MoaA_NifB_PqqE_Fe-S-bd_CS"/>
</dbReference>
<evidence type="ECO:0000256" key="11">
    <source>
        <dbReference type="ARBA" id="ARBA00023231"/>
    </source>
</evidence>
<dbReference type="SMART" id="SM00729">
    <property type="entry name" value="Elp3"/>
    <property type="match status" value="1"/>
</dbReference>
<sequence>MIDLDTINVDNHPCFNPGACHSFGRVHLPVAPKCNVSCNFCNRKFDCVNESRPGVTSNIMTPKQALEYTKKVLGKSEKISVVGIAGPGDPFANPEETMETFELVRQEYPNTMLCVASNGLGILPYVDRLAALKVSHVTITVNGIDPDVVAEVYAWARADKKVYRGQAMGEMIVKRQLEAIRAIRAHGIMVKINSIIIPGVNDHHIPEISNMAKEHGCEMMNCIPMIPVENTPFESLGEPDQKMIARVRLMSGQNVRQMLHCARCRADAVGHIGNGIEDEFKELLETATQPLHDPSRPYVAVASIEGALVNQHLGEAARFLIFERTDETESGFKYRELRMAPTPGAGESRWKALGGLLKDCKAVVVNAAGDKPKKAMQDNGLQIIEADGMIEDVLEYVFSNQPIPKRMQNEFKGCGSGITCKGTGMGCA</sequence>
<evidence type="ECO:0000256" key="4">
    <source>
        <dbReference type="ARBA" id="ARBA00006804"/>
    </source>
</evidence>
<feature type="domain" description="Radical SAM core" evidence="15">
    <location>
        <begin position="20"/>
        <end position="262"/>
    </location>
</feature>
<evidence type="ECO:0000256" key="12">
    <source>
        <dbReference type="ARBA" id="ARBA00023239"/>
    </source>
</evidence>
<keyword evidence="8" id="KW-0479">Metal-binding</keyword>
<dbReference type="eggNOG" id="COG0535">
    <property type="taxonomic scope" value="Bacteria"/>
</dbReference>
<dbReference type="GO" id="GO:0051539">
    <property type="term" value="F:4 iron, 4 sulfur cluster binding"/>
    <property type="evidence" value="ECO:0007669"/>
    <property type="project" value="UniProtKB-KW"/>
</dbReference>
<keyword evidence="6" id="KW-0004">4Fe-4S</keyword>
<dbReference type="STRING" id="583355.Caka_2834"/>
<comment type="cofactor">
    <cofactor evidence="1">
        <name>[4Fe-4S] cluster</name>
        <dbReference type="ChEBI" id="CHEBI:49883"/>
    </cofactor>
</comment>
<dbReference type="Proteomes" id="UP000000925">
    <property type="component" value="Chromosome"/>
</dbReference>
<dbReference type="InterPro" id="IPR006638">
    <property type="entry name" value="Elp3/MiaA/NifB-like_rSAM"/>
</dbReference>
<dbReference type="InterPro" id="IPR013785">
    <property type="entry name" value="Aldolase_TIM"/>
</dbReference>
<evidence type="ECO:0000313" key="17">
    <source>
        <dbReference type="Proteomes" id="UP000000925"/>
    </source>
</evidence>
<evidence type="ECO:0000256" key="3">
    <source>
        <dbReference type="ARBA" id="ARBA00005155"/>
    </source>
</evidence>
<gene>
    <name evidence="16" type="ordered locus">Caka_2834</name>
</gene>
<dbReference type="AlphaFoldDB" id="D5EQN3"/>
<evidence type="ECO:0000256" key="6">
    <source>
        <dbReference type="ARBA" id="ARBA00022485"/>
    </source>
</evidence>
<dbReference type="Gene3D" id="3.30.420.130">
    <property type="entry name" value="Dinitrogenase iron-molybdenum cofactor biosynthesis domain"/>
    <property type="match status" value="1"/>
</dbReference>
<dbReference type="SFLD" id="SFLDG01067">
    <property type="entry name" value="SPASM/twitch_domain_containing"/>
    <property type="match status" value="1"/>
</dbReference>
<keyword evidence="10" id="KW-0411">Iron-sulfur</keyword>
<accession>D5EQN3</accession>
<keyword evidence="9" id="KW-0408">Iron</keyword>
<dbReference type="HOGENOM" id="CLU_027639_0_0_0"/>
<dbReference type="SFLD" id="SFLDF00281">
    <property type="entry name" value="FeMo_cofactor_biosynthesis_pro"/>
    <property type="match status" value="1"/>
</dbReference>
<dbReference type="InterPro" id="IPR007197">
    <property type="entry name" value="rSAM"/>
</dbReference>
<evidence type="ECO:0000256" key="7">
    <source>
        <dbReference type="ARBA" id="ARBA00022691"/>
    </source>
</evidence>
<keyword evidence="17" id="KW-1185">Reference proteome</keyword>
<dbReference type="RefSeq" id="WP_013044569.1">
    <property type="nucleotide sequence ID" value="NC_014008.1"/>
</dbReference>
<evidence type="ECO:0000256" key="5">
    <source>
        <dbReference type="ARBA" id="ARBA00021702"/>
    </source>
</evidence>
<dbReference type="InterPro" id="IPR036105">
    <property type="entry name" value="DiNase_FeMo-co_biosyn_sf"/>
</dbReference>
<comment type="function">
    <text evidence="2">Involved in the biosynthesis of the iron-molybdenum cofactor (FeMo-co or M-cluster) found in the dinitrogenase enzyme of the nitrogenase complex in nitrogen-fixing microorganisms. NifB catalyzes the crucial step of radical SAM-dependent carbide insertion that occurs concomitant with the insertion of a 9th sulfur and the rearrangement/coupling of two [4Fe-4S] clusters into a [8Fe-9S-C] cluster, the precursor to the M-cluster.</text>
</comment>
<dbReference type="SFLD" id="SFLDS00029">
    <property type="entry name" value="Radical_SAM"/>
    <property type="match status" value="1"/>
</dbReference>
<keyword evidence="7" id="KW-0949">S-adenosyl-L-methionine</keyword>
<protein>
    <recommendedName>
        <fullName evidence="5">FeMo cofactor biosynthesis protein NifB</fullName>
    </recommendedName>
    <alternativeName>
        <fullName evidence="14">Nitrogenase cofactor maturase NifB</fullName>
    </alternativeName>
    <alternativeName>
        <fullName evidence="13">Radical SAM assemblase NifB</fullName>
    </alternativeName>
</protein>
<name>D5EQN3_CORAD</name>
<evidence type="ECO:0000256" key="14">
    <source>
        <dbReference type="ARBA" id="ARBA00032102"/>
    </source>
</evidence>
<comment type="similarity">
    <text evidence="4">Belongs to the radical SAM superfamily. NifB family.</text>
</comment>
<dbReference type="EMBL" id="CP001998">
    <property type="protein sequence ID" value="ADE55847.1"/>
    <property type="molecule type" value="Genomic_DNA"/>
</dbReference>
<dbReference type="GO" id="GO:0016829">
    <property type="term" value="F:lyase activity"/>
    <property type="evidence" value="ECO:0007669"/>
    <property type="project" value="UniProtKB-KW"/>
</dbReference>
<dbReference type="PROSITE" id="PS01305">
    <property type="entry name" value="MOAA_NIFB_PQQE"/>
    <property type="match status" value="1"/>
</dbReference>
<dbReference type="SUPFAM" id="SSF102114">
    <property type="entry name" value="Radical SAM enzymes"/>
    <property type="match status" value="1"/>
</dbReference>
<dbReference type="OrthoDB" id="9764725at2"/>
<dbReference type="SFLD" id="SFLDG01068">
    <property type="entry name" value="FeMo_cofactor_biosynthesis_pro"/>
    <property type="match status" value="1"/>
</dbReference>
<dbReference type="InterPro" id="IPR058240">
    <property type="entry name" value="rSAM_sf"/>
</dbReference>
<evidence type="ECO:0000256" key="1">
    <source>
        <dbReference type="ARBA" id="ARBA00001966"/>
    </source>
</evidence>
<keyword evidence="12" id="KW-0456">Lyase</keyword>
<comment type="pathway">
    <text evidence="3">Cofactor biosynthesis; Fe-Mo cofactor biosynthesis.</text>
</comment>
<organism evidence="16 17">
    <name type="scientific">Coraliomargarita akajimensis (strain DSM 45221 / IAM 15411 / JCM 23193 / KCTC 12865 / 04OKA010-24)</name>
    <dbReference type="NCBI Taxonomy" id="583355"/>
    <lineage>
        <taxon>Bacteria</taxon>
        <taxon>Pseudomonadati</taxon>
        <taxon>Verrucomicrobiota</taxon>
        <taxon>Opitutia</taxon>
        <taxon>Puniceicoccales</taxon>
        <taxon>Coraliomargaritaceae</taxon>
        <taxon>Coraliomargarita</taxon>
    </lineage>
</organism>
<dbReference type="PROSITE" id="PS51918">
    <property type="entry name" value="RADICAL_SAM"/>
    <property type="match status" value="1"/>
</dbReference>
<proteinExistence type="inferred from homology"/>
<dbReference type="PANTHER" id="PTHR43787">
    <property type="entry name" value="FEMO COFACTOR BIOSYNTHESIS PROTEIN NIFB-RELATED"/>
    <property type="match status" value="1"/>
</dbReference>
<keyword evidence="11" id="KW-0535">Nitrogen fixation</keyword>
<dbReference type="InterPro" id="IPR003731">
    <property type="entry name" value="Di-Nase_FeMo-co_biosynth"/>
</dbReference>
<dbReference type="Gene3D" id="3.20.20.70">
    <property type="entry name" value="Aldolase class I"/>
    <property type="match status" value="1"/>
</dbReference>
<evidence type="ECO:0000313" key="16">
    <source>
        <dbReference type="EMBL" id="ADE55847.1"/>
    </source>
</evidence>
<evidence type="ECO:0000256" key="8">
    <source>
        <dbReference type="ARBA" id="ARBA00022723"/>
    </source>
</evidence>
<evidence type="ECO:0000256" key="10">
    <source>
        <dbReference type="ARBA" id="ARBA00023014"/>
    </source>
</evidence>